<evidence type="ECO:0000313" key="3">
    <source>
        <dbReference type="Proteomes" id="UP000605201"/>
    </source>
</evidence>
<sequence length="150" mass="17371">MVNKQIQLSYQGQKIQIYDEMLCLTDFWKAVGRPKNKSAPQWLGLPQTINYIMRLEAKMGKSQALVENRQKDGTYAHWQIALAYSKFLSTDLEMHINGIYMRYQAGDVTLADQIADKAGPEGQEWLLKRIAKKVKAWLRIERLPENVVED</sequence>
<evidence type="ECO:0000313" key="2">
    <source>
        <dbReference type="EMBL" id="MBC8431092.1"/>
    </source>
</evidence>
<dbReference type="Proteomes" id="UP000605201">
    <property type="component" value="Unassembled WGS sequence"/>
</dbReference>
<accession>A0A8J6TQ21</accession>
<dbReference type="SMART" id="SM01252">
    <property type="entry name" value="KilA-N"/>
    <property type="match status" value="1"/>
</dbReference>
<evidence type="ECO:0000259" key="1">
    <source>
        <dbReference type="SMART" id="SM01252"/>
    </source>
</evidence>
<dbReference type="InterPro" id="IPR018004">
    <property type="entry name" value="KilA/APSES_HTH"/>
</dbReference>
<protein>
    <submittedName>
        <fullName evidence="2">KilA-N domain-containing protein</fullName>
    </submittedName>
</protein>
<proteinExistence type="predicted"/>
<dbReference type="Pfam" id="PF04383">
    <property type="entry name" value="KilA-N"/>
    <property type="match status" value="1"/>
</dbReference>
<feature type="domain" description="KilA/APSES-type HTH DNA-binding" evidence="1">
    <location>
        <begin position="11"/>
        <end position="106"/>
    </location>
</feature>
<reference evidence="2 3" key="1">
    <citation type="submission" date="2020-08" db="EMBL/GenBank/DDBJ databases">
        <title>Bridging the membrane lipid divide: bacteria of the FCB group superphylum have the potential to synthesize archaeal ether lipids.</title>
        <authorList>
            <person name="Villanueva L."/>
            <person name="Von Meijenfeldt F.A.B."/>
            <person name="Westbye A.B."/>
            <person name="Yadav S."/>
            <person name="Hopmans E.C."/>
            <person name="Dutilh B.E."/>
            <person name="Sinninghe Damste J.S."/>
        </authorList>
    </citation>
    <scope>NUCLEOTIDE SEQUENCE [LARGE SCALE GENOMIC DNA]</scope>
    <source>
        <strain evidence="2">NIOZ-UU17</strain>
    </source>
</reference>
<comment type="caution">
    <text evidence="2">The sequence shown here is derived from an EMBL/GenBank/DDBJ whole genome shotgun (WGS) entry which is preliminary data.</text>
</comment>
<organism evidence="2 3">
    <name type="scientific">Candidatus Desulfatibia vada</name>
    <dbReference type="NCBI Taxonomy" id="2841696"/>
    <lineage>
        <taxon>Bacteria</taxon>
        <taxon>Pseudomonadati</taxon>
        <taxon>Thermodesulfobacteriota</taxon>
        <taxon>Desulfobacteria</taxon>
        <taxon>Desulfobacterales</taxon>
        <taxon>Desulfobacterales incertae sedis</taxon>
        <taxon>Candidatus Desulfatibia</taxon>
    </lineage>
</organism>
<dbReference type="AlphaFoldDB" id="A0A8J6TQ21"/>
<dbReference type="EMBL" id="JACNIG010000110">
    <property type="protein sequence ID" value="MBC8431092.1"/>
    <property type="molecule type" value="Genomic_DNA"/>
</dbReference>
<name>A0A8J6TQ21_9BACT</name>
<gene>
    <name evidence="2" type="ORF">H8D96_04160</name>
</gene>